<dbReference type="InterPro" id="IPR009014">
    <property type="entry name" value="Transketo_C/PFOR_II"/>
</dbReference>
<dbReference type="OrthoDB" id="10266385at2759"/>
<dbReference type="GO" id="GO:0006086">
    <property type="term" value="P:pyruvate decarboxylation to acetyl-CoA"/>
    <property type="evidence" value="ECO:0007669"/>
    <property type="project" value="InterPro"/>
</dbReference>
<evidence type="ECO:0000259" key="8">
    <source>
        <dbReference type="SMART" id="SM00861"/>
    </source>
</evidence>
<protein>
    <recommendedName>
        <fullName evidence="7">Pyruvate dehydrogenase E1 component subunit beta</fullName>
        <ecNumber evidence="7">1.2.4.1</ecNumber>
    </recommendedName>
</protein>
<evidence type="ECO:0000256" key="4">
    <source>
        <dbReference type="ARBA" id="ARBA00023052"/>
    </source>
</evidence>
<feature type="domain" description="Transketolase-like pyrimidine-binding" evidence="8">
    <location>
        <begin position="18"/>
        <end position="184"/>
    </location>
</feature>
<dbReference type="InterPro" id="IPR033248">
    <property type="entry name" value="Transketolase_C"/>
</dbReference>
<name>A0A158PDZ1_ANGCS</name>
<keyword evidence="10" id="KW-1185">Reference proteome</keyword>
<dbReference type="GO" id="GO:0005739">
    <property type="term" value="C:mitochondrion"/>
    <property type="evidence" value="ECO:0007669"/>
    <property type="project" value="UniProtKB-SubCell"/>
</dbReference>
<dbReference type="InterPro" id="IPR005475">
    <property type="entry name" value="Transketolase-like_Pyr-bd"/>
</dbReference>
<dbReference type="Pfam" id="PF02779">
    <property type="entry name" value="Transket_pyr"/>
    <property type="match status" value="1"/>
</dbReference>
<dbReference type="Gene3D" id="3.40.50.920">
    <property type="match status" value="1"/>
</dbReference>
<dbReference type="SMART" id="SM00861">
    <property type="entry name" value="Transket_pyr"/>
    <property type="match status" value="1"/>
</dbReference>
<dbReference type="InterPro" id="IPR029061">
    <property type="entry name" value="THDP-binding"/>
</dbReference>
<dbReference type="PANTHER" id="PTHR11624:SF96">
    <property type="entry name" value="PYRUVATE DEHYDROGENASE E1 COMPONENT SUBUNIT BETA, MITOCHONDRIAL"/>
    <property type="match status" value="1"/>
</dbReference>
<keyword evidence="4 7" id="KW-0786">Thiamine pyrophosphate</keyword>
<dbReference type="WBParaSite" id="ACOC_0000129901-mRNA-1">
    <property type="protein sequence ID" value="ACOC_0000129901-mRNA-1"/>
    <property type="gene ID" value="ACOC_0000129901"/>
</dbReference>
<reference evidence="11" key="1">
    <citation type="submission" date="2016-04" db="UniProtKB">
        <authorList>
            <consortium name="WormBaseParasite"/>
        </authorList>
    </citation>
    <scope>IDENTIFICATION</scope>
</reference>
<dbReference type="Pfam" id="PF02780">
    <property type="entry name" value="Transketolase_C"/>
    <property type="match status" value="1"/>
</dbReference>
<accession>A0A158PDZ1</accession>
<evidence type="ECO:0000256" key="3">
    <source>
        <dbReference type="ARBA" id="ARBA00023002"/>
    </source>
</evidence>
<evidence type="ECO:0000256" key="1">
    <source>
        <dbReference type="ARBA" id="ARBA00001964"/>
    </source>
</evidence>
<comment type="catalytic activity">
    <reaction evidence="7">
        <text>N(6)-[(R)-lipoyl]-L-lysyl-[protein] + pyruvate + H(+) = N(6)-[(R)-S(8)-acetyldihydrolipoyl]-L-lysyl-[protein] + CO2</text>
        <dbReference type="Rhea" id="RHEA:19189"/>
        <dbReference type="Rhea" id="RHEA-COMP:10474"/>
        <dbReference type="Rhea" id="RHEA-COMP:10478"/>
        <dbReference type="ChEBI" id="CHEBI:15361"/>
        <dbReference type="ChEBI" id="CHEBI:15378"/>
        <dbReference type="ChEBI" id="CHEBI:16526"/>
        <dbReference type="ChEBI" id="CHEBI:83099"/>
        <dbReference type="ChEBI" id="CHEBI:83111"/>
        <dbReference type="EC" id="1.2.4.1"/>
    </reaction>
</comment>
<comment type="function">
    <text evidence="7">The pyruvate dehydrogenase complex catalyzes the overall conversion of pyruvate to acetyl-CoA and CO2.</text>
</comment>
<evidence type="ECO:0000256" key="6">
    <source>
        <dbReference type="ARBA" id="ARBA00023317"/>
    </source>
</evidence>
<gene>
    <name evidence="9" type="ORF">ACOC_LOCUS1300</name>
</gene>
<comment type="cofactor">
    <cofactor evidence="1 7">
        <name>thiamine diphosphate</name>
        <dbReference type="ChEBI" id="CHEBI:58937"/>
    </cofactor>
</comment>
<dbReference type="SUPFAM" id="SSF52922">
    <property type="entry name" value="TK C-terminal domain-like"/>
    <property type="match status" value="1"/>
</dbReference>
<evidence type="ECO:0000256" key="7">
    <source>
        <dbReference type="RuleBase" id="RU364074"/>
    </source>
</evidence>
<evidence type="ECO:0000256" key="5">
    <source>
        <dbReference type="ARBA" id="ARBA00023128"/>
    </source>
</evidence>
<dbReference type="STRING" id="334426.A0A158PDZ1"/>
<dbReference type="EC" id="1.2.4.1" evidence="7"/>
<dbReference type="Gene3D" id="3.40.50.970">
    <property type="match status" value="1"/>
</dbReference>
<dbReference type="SUPFAM" id="SSF52518">
    <property type="entry name" value="Thiamin diphosphate-binding fold (THDP-binding)"/>
    <property type="match status" value="1"/>
</dbReference>
<keyword evidence="5" id="KW-0496">Mitochondrion</keyword>
<dbReference type="PANTHER" id="PTHR11624">
    <property type="entry name" value="DEHYDROGENASE RELATED"/>
    <property type="match status" value="1"/>
</dbReference>
<sequence>MADLFSVYLHQIAAPKALALRRPSFCVKQKQLSVNISIFGKLPGYVRIFGVFECPSRAQYFVHTPSTQRECFSGLAVGAAFNGLRPVCEFMTFNFSMQAVDQMINSAAKTHYMSAGRISCPIVFRGPNGSAVGVAAQHTQDFSAWFSYCPGIKVIAPYSAEDAKGLLKAAIRDELLMYEIDWRHVRVKMLSVILCLLLVVFLENEVLYGRSFPFSDEVLKDDFVLPIGVCRIERYPFMCIHVTICVYFFREGSDITILSFSKGVELSLEAAEELSALCVSAEVVNLRTLCPLDFETIKNSVAKTRHLVTVEQGWPFAGIGAEICAQVNEDVAWKYLNGPILRVTGADVPMPYAEHLEVEALPSINNIVATCKKSLNI</sequence>
<dbReference type="Proteomes" id="UP000267027">
    <property type="component" value="Unassembled WGS sequence"/>
</dbReference>
<keyword evidence="3 7" id="KW-0560">Oxidoreductase</keyword>
<evidence type="ECO:0000313" key="9">
    <source>
        <dbReference type="EMBL" id="VDM52885.1"/>
    </source>
</evidence>
<evidence type="ECO:0000313" key="11">
    <source>
        <dbReference type="WBParaSite" id="ACOC_0000129901-mRNA-1"/>
    </source>
</evidence>
<organism evidence="11">
    <name type="scientific">Angiostrongylus costaricensis</name>
    <name type="common">Nematode worm</name>
    <dbReference type="NCBI Taxonomy" id="334426"/>
    <lineage>
        <taxon>Eukaryota</taxon>
        <taxon>Metazoa</taxon>
        <taxon>Ecdysozoa</taxon>
        <taxon>Nematoda</taxon>
        <taxon>Chromadorea</taxon>
        <taxon>Rhabditida</taxon>
        <taxon>Rhabditina</taxon>
        <taxon>Rhabditomorpha</taxon>
        <taxon>Strongyloidea</taxon>
        <taxon>Metastrongylidae</taxon>
        <taxon>Angiostrongylus</taxon>
    </lineage>
</organism>
<keyword evidence="6 7" id="KW-0670">Pyruvate</keyword>
<dbReference type="AlphaFoldDB" id="A0A158PDZ1"/>
<proteinExistence type="predicted"/>
<reference evidence="9 10" key="2">
    <citation type="submission" date="2018-11" db="EMBL/GenBank/DDBJ databases">
        <authorList>
            <consortium name="Pathogen Informatics"/>
        </authorList>
    </citation>
    <scope>NUCLEOTIDE SEQUENCE [LARGE SCALE GENOMIC DNA]</scope>
    <source>
        <strain evidence="9 10">Costa Rica</strain>
    </source>
</reference>
<dbReference type="OMA" id="ECTPKDH"/>
<dbReference type="InterPro" id="IPR027110">
    <property type="entry name" value="PDHB_mito-type"/>
</dbReference>
<comment type="subcellular location">
    <subcellularLocation>
        <location evidence="2">Mitochondrion</location>
    </subcellularLocation>
</comment>
<dbReference type="GO" id="GO:0004739">
    <property type="term" value="F:pyruvate dehydrogenase (acetyl-transferring) activity"/>
    <property type="evidence" value="ECO:0007669"/>
    <property type="project" value="UniProtKB-UniRule"/>
</dbReference>
<evidence type="ECO:0000313" key="10">
    <source>
        <dbReference type="Proteomes" id="UP000267027"/>
    </source>
</evidence>
<dbReference type="FunFam" id="3.40.50.920:FF:000001">
    <property type="entry name" value="Pyruvate dehydrogenase E1 beta subunit"/>
    <property type="match status" value="1"/>
</dbReference>
<evidence type="ECO:0000256" key="2">
    <source>
        <dbReference type="ARBA" id="ARBA00004173"/>
    </source>
</evidence>
<dbReference type="EMBL" id="UYYA01000185">
    <property type="protein sequence ID" value="VDM52885.1"/>
    <property type="molecule type" value="Genomic_DNA"/>
</dbReference>